<comment type="similarity">
    <text evidence="5">Belongs to the glycosyl hydrolase 10 (cellulase F) family.</text>
</comment>
<organism evidence="8 9">
    <name type="scientific">Litorimonas cladophorae</name>
    <dbReference type="NCBI Taxonomy" id="1220491"/>
    <lineage>
        <taxon>Bacteria</taxon>
        <taxon>Pseudomonadati</taxon>
        <taxon>Pseudomonadota</taxon>
        <taxon>Alphaproteobacteria</taxon>
        <taxon>Maricaulales</taxon>
        <taxon>Robiginitomaculaceae</taxon>
    </lineage>
</organism>
<dbReference type="GO" id="GO:0000272">
    <property type="term" value="P:polysaccharide catabolic process"/>
    <property type="evidence" value="ECO:0007669"/>
    <property type="project" value="UniProtKB-KW"/>
</dbReference>
<evidence type="ECO:0000256" key="6">
    <source>
        <dbReference type="SAM" id="MobiDB-lite"/>
    </source>
</evidence>
<dbReference type="EMBL" id="BMYV01000004">
    <property type="protein sequence ID" value="GGX76124.1"/>
    <property type="molecule type" value="Genomic_DNA"/>
</dbReference>
<keyword evidence="1 5" id="KW-0378">Hydrolase</keyword>
<feature type="compositionally biased region" description="Pro residues" evidence="6">
    <location>
        <begin position="39"/>
        <end position="53"/>
    </location>
</feature>
<dbReference type="PROSITE" id="PS51760">
    <property type="entry name" value="GH10_2"/>
    <property type="match status" value="1"/>
</dbReference>
<evidence type="ECO:0000256" key="4">
    <source>
        <dbReference type="ARBA" id="ARBA00023326"/>
    </source>
</evidence>
<reference evidence="8 9" key="1">
    <citation type="journal article" date="2014" name="Int. J. Syst. Evol. Microbiol.">
        <title>Complete genome sequence of Corynebacterium casei LMG S-19264T (=DSM 44701T), isolated from a smear-ripened cheese.</title>
        <authorList>
            <consortium name="US DOE Joint Genome Institute (JGI-PGF)"/>
            <person name="Walter F."/>
            <person name="Albersmeier A."/>
            <person name="Kalinowski J."/>
            <person name="Ruckert C."/>
        </authorList>
    </citation>
    <scope>NUCLEOTIDE SEQUENCE [LARGE SCALE GENOMIC DNA]</scope>
    <source>
        <strain evidence="8 9">KCTC 23968</strain>
    </source>
</reference>
<dbReference type="Gene3D" id="3.20.20.80">
    <property type="entry name" value="Glycosidases"/>
    <property type="match status" value="1"/>
</dbReference>
<dbReference type="RefSeq" id="WP_189587167.1">
    <property type="nucleotide sequence ID" value="NZ_BMYV01000004.1"/>
</dbReference>
<gene>
    <name evidence="8" type="ORF">GCM10011309_27770</name>
</gene>
<evidence type="ECO:0000313" key="8">
    <source>
        <dbReference type="EMBL" id="GGX76124.1"/>
    </source>
</evidence>
<dbReference type="GO" id="GO:0031176">
    <property type="term" value="F:endo-1,4-beta-xylanase activity"/>
    <property type="evidence" value="ECO:0007669"/>
    <property type="project" value="UniProtKB-EC"/>
</dbReference>
<keyword evidence="9" id="KW-1185">Reference proteome</keyword>
<keyword evidence="2 5" id="KW-0119">Carbohydrate metabolism</keyword>
<feature type="region of interest" description="Disordered" evidence="6">
    <location>
        <begin position="31"/>
        <end position="62"/>
    </location>
</feature>
<comment type="catalytic activity">
    <reaction evidence="5">
        <text>Endohydrolysis of (1-&gt;4)-beta-D-xylosidic linkages in xylans.</text>
        <dbReference type="EC" id="3.2.1.8"/>
    </reaction>
</comment>
<accession>A0A918KW04</accession>
<dbReference type="InterPro" id="IPR001000">
    <property type="entry name" value="GH10_dom"/>
</dbReference>
<dbReference type="InterPro" id="IPR017853">
    <property type="entry name" value="GH"/>
</dbReference>
<keyword evidence="4 5" id="KW-0624">Polysaccharide degradation</keyword>
<keyword evidence="3 5" id="KW-0326">Glycosidase</keyword>
<dbReference type="PRINTS" id="PR00134">
    <property type="entry name" value="GLHYDRLASE10"/>
</dbReference>
<name>A0A918KW04_9PROT</name>
<evidence type="ECO:0000256" key="2">
    <source>
        <dbReference type="ARBA" id="ARBA00023277"/>
    </source>
</evidence>
<sequence>MLTFTARDRLKLLGGGASLLLAGCGGGSTALPPVVTETPPTPTPAPAPAPEPAPAGDTGGLAAGSLRDSFQTDFKIGSALSSFQLTDDNLSAGLTLSQFNSVTPLFQLKADVLAPREGEFDFAEADRLVDWALANGMEVRGHALVWHEATPAYFFQGSRAEIRARLETYIRTVVEHFRGRIAIWDVVNEAVSVDLFSGDQGVGPDRRTEWFEAVGNADYIDWAFLAARDADPNALLFFSDYETENARKRVWLLEILQRLQDRNIPIDGVGHQFHLQLNGQAPLILDAIDDVDDQFMGLINHVTELDVNFYQNPGSCWVSQTNCEPDIGPVAPVEMLAAQAQLLRDVFDGLRQRPSVTSVTTWGVIDSDNWLNTNPIERFNYPLLFDREGEPKPALWAIIDPDYVIPTQ</sequence>
<dbReference type="AlphaFoldDB" id="A0A918KW04"/>
<evidence type="ECO:0000313" key="9">
    <source>
        <dbReference type="Proteomes" id="UP000600865"/>
    </source>
</evidence>
<evidence type="ECO:0000256" key="1">
    <source>
        <dbReference type="ARBA" id="ARBA00022801"/>
    </source>
</evidence>
<dbReference type="InterPro" id="IPR044846">
    <property type="entry name" value="GH10"/>
</dbReference>
<feature type="domain" description="GH10" evidence="7">
    <location>
        <begin position="60"/>
        <end position="401"/>
    </location>
</feature>
<evidence type="ECO:0000256" key="5">
    <source>
        <dbReference type="RuleBase" id="RU361174"/>
    </source>
</evidence>
<dbReference type="PROSITE" id="PS51257">
    <property type="entry name" value="PROKAR_LIPOPROTEIN"/>
    <property type="match status" value="1"/>
</dbReference>
<comment type="caution">
    <text evidence="8">The sequence shown here is derived from an EMBL/GenBank/DDBJ whole genome shotgun (WGS) entry which is preliminary data.</text>
</comment>
<protein>
    <recommendedName>
        <fullName evidence="5">Beta-xylanase</fullName>
        <ecNumber evidence="5">3.2.1.8</ecNumber>
    </recommendedName>
</protein>
<proteinExistence type="inferred from homology"/>
<dbReference type="EC" id="3.2.1.8" evidence="5"/>
<evidence type="ECO:0000256" key="3">
    <source>
        <dbReference type="ARBA" id="ARBA00023295"/>
    </source>
</evidence>
<dbReference type="SUPFAM" id="SSF51445">
    <property type="entry name" value="(Trans)glycosidases"/>
    <property type="match status" value="1"/>
</dbReference>
<dbReference type="PANTHER" id="PTHR31490">
    <property type="entry name" value="GLYCOSYL HYDROLASE"/>
    <property type="match status" value="1"/>
</dbReference>
<dbReference type="PANTHER" id="PTHR31490:SF90">
    <property type="entry name" value="ENDO-1,4-BETA-XYLANASE A"/>
    <property type="match status" value="1"/>
</dbReference>
<evidence type="ECO:0000259" key="7">
    <source>
        <dbReference type="PROSITE" id="PS51760"/>
    </source>
</evidence>
<dbReference type="Pfam" id="PF00331">
    <property type="entry name" value="Glyco_hydro_10"/>
    <property type="match status" value="1"/>
</dbReference>
<dbReference type="Proteomes" id="UP000600865">
    <property type="component" value="Unassembled WGS sequence"/>
</dbReference>
<dbReference type="SMART" id="SM00633">
    <property type="entry name" value="Glyco_10"/>
    <property type="match status" value="1"/>
</dbReference>